<proteinExistence type="predicted"/>
<sequence length="162" mass="18622">MGPRVLGSLDIIVRPRVTPSWRHRFTRSFPLAPHTTFDQLLKSVTSRGMMPFYFQQVGFARFGCRDAISQFAAAWSTDGLLLDLLCRENPRTHIYQLLGRRYSWPTVTGAVTTSDEEEEEEGVVRTTRGFSTAQSYIQRGVWPKEYEHVEHPLLEFTSRPDA</sequence>
<accession>A0A0C3PIS1</accession>
<keyword evidence="2" id="KW-1185">Reference proteome</keyword>
<organism evidence="1 2">
    <name type="scientific">Pisolithus tinctorius Marx 270</name>
    <dbReference type="NCBI Taxonomy" id="870435"/>
    <lineage>
        <taxon>Eukaryota</taxon>
        <taxon>Fungi</taxon>
        <taxon>Dikarya</taxon>
        <taxon>Basidiomycota</taxon>
        <taxon>Agaricomycotina</taxon>
        <taxon>Agaricomycetes</taxon>
        <taxon>Agaricomycetidae</taxon>
        <taxon>Boletales</taxon>
        <taxon>Sclerodermatineae</taxon>
        <taxon>Pisolithaceae</taxon>
        <taxon>Pisolithus</taxon>
    </lineage>
</organism>
<dbReference type="EMBL" id="KN831958">
    <property type="protein sequence ID" value="KIO08014.1"/>
    <property type="molecule type" value="Genomic_DNA"/>
</dbReference>
<gene>
    <name evidence="1" type="ORF">M404DRAFT_23262</name>
</gene>
<evidence type="ECO:0000313" key="1">
    <source>
        <dbReference type="EMBL" id="KIO08014.1"/>
    </source>
</evidence>
<protein>
    <submittedName>
        <fullName evidence="1">Uncharacterized protein</fullName>
    </submittedName>
</protein>
<evidence type="ECO:0000313" key="2">
    <source>
        <dbReference type="Proteomes" id="UP000054217"/>
    </source>
</evidence>
<dbReference type="OrthoDB" id="3266450at2759"/>
<dbReference type="AlphaFoldDB" id="A0A0C3PIS1"/>
<reference evidence="2" key="2">
    <citation type="submission" date="2015-01" db="EMBL/GenBank/DDBJ databases">
        <title>Evolutionary Origins and Diversification of the Mycorrhizal Mutualists.</title>
        <authorList>
            <consortium name="DOE Joint Genome Institute"/>
            <consortium name="Mycorrhizal Genomics Consortium"/>
            <person name="Kohler A."/>
            <person name="Kuo A."/>
            <person name="Nagy L.G."/>
            <person name="Floudas D."/>
            <person name="Copeland A."/>
            <person name="Barry K.W."/>
            <person name="Cichocki N."/>
            <person name="Veneault-Fourrey C."/>
            <person name="LaButti K."/>
            <person name="Lindquist E.A."/>
            <person name="Lipzen A."/>
            <person name="Lundell T."/>
            <person name="Morin E."/>
            <person name="Murat C."/>
            <person name="Riley R."/>
            <person name="Ohm R."/>
            <person name="Sun H."/>
            <person name="Tunlid A."/>
            <person name="Henrissat B."/>
            <person name="Grigoriev I.V."/>
            <person name="Hibbett D.S."/>
            <person name="Martin F."/>
        </authorList>
    </citation>
    <scope>NUCLEOTIDE SEQUENCE [LARGE SCALE GENOMIC DNA]</scope>
    <source>
        <strain evidence="2">Marx 270</strain>
    </source>
</reference>
<dbReference type="InParanoid" id="A0A0C3PIS1"/>
<dbReference type="HOGENOM" id="CLU_1636088_0_0_1"/>
<reference evidence="1 2" key="1">
    <citation type="submission" date="2014-04" db="EMBL/GenBank/DDBJ databases">
        <authorList>
            <consortium name="DOE Joint Genome Institute"/>
            <person name="Kuo A."/>
            <person name="Kohler A."/>
            <person name="Costa M.D."/>
            <person name="Nagy L.G."/>
            <person name="Floudas D."/>
            <person name="Copeland A."/>
            <person name="Barry K.W."/>
            <person name="Cichocki N."/>
            <person name="Veneault-Fourrey C."/>
            <person name="LaButti K."/>
            <person name="Lindquist E.A."/>
            <person name="Lipzen A."/>
            <person name="Lundell T."/>
            <person name="Morin E."/>
            <person name="Murat C."/>
            <person name="Sun H."/>
            <person name="Tunlid A."/>
            <person name="Henrissat B."/>
            <person name="Grigoriev I.V."/>
            <person name="Hibbett D.S."/>
            <person name="Martin F."/>
            <person name="Nordberg H.P."/>
            <person name="Cantor M.N."/>
            <person name="Hua S.X."/>
        </authorList>
    </citation>
    <scope>NUCLEOTIDE SEQUENCE [LARGE SCALE GENOMIC DNA]</scope>
    <source>
        <strain evidence="1 2">Marx 270</strain>
    </source>
</reference>
<name>A0A0C3PIS1_PISTI</name>
<dbReference type="Proteomes" id="UP000054217">
    <property type="component" value="Unassembled WGS sequence"/>
</dbReference>